<reference evidence="1 2" key="1">
    <citation type="submission" date="2012-09" db="EMBL/GenBank/DDBJ databases">
        <title>Genome Sequence of alkane-degrading Bacterium Alcanivorax sp. 19-m-6.</title>
        <authorList>
            <person name="Lai Q."/>
            <person name="Shao Z."/>
        </authorList>
    </citation>
    <scope>NUCLEOTIDE SEQUENCE [LARGE SCALE GENOMIC DNA]</scope>
    <source>
        <strain evidence="1 2">19-m-6</strain>
    </source>
</reference>
<sequence>MSRTLPYVLFLAMSRNQEKHFLALKSEMPVDGVVLNAKHPGWGETVRALCWVWKNRDRLPEWLSFRVDKGRLNNGAHGRWFQFGLALRIAHLMAGIFREADQRRPDVLFVLNGEHYKQKAVIAWAKAEGIKLAYLELGYLPNTMVLDGEGINFANGMPRKPEFYRAYQPQGMKVDSNLVRRPPRTPVGEPITLPERYIFVPFQVYDDTQILIHSPWIKSMERLHDVLEKTVDSLPSDTVFVVKEHPTSKRSYPELHGRHPRILYANANDTQQLIEKSLGVITINSTVGIESLLLGRPVITLGNACYNIEGLVSHADNENELAALLQNPDGLDFDEELIRHFVAWLGEAYLVPGRWPDYTPEYPARMRKRLDEILRGESF</sequence>
<dbReference type="GO" id="GO:0015774">
    <property type="term" value="P:polysaccharide transport"/>
    <property type="evidence" value="ECO:0007669"/>
    <property type="project" value="InterPro"/>
</dbReference>
<accession>A0A095SJ61</accession>
<evidence type="ECO:0000313" key="1">
    <source>
        <dbReference type="EMBL" id="KGD64399.1"/>
    </source>
</evidence>
<keyword evidence="2" id="KW-1185">Reference proteome</keyword>
<dbReference type="InterPro" id="IPR007833">
    <property type="entry name" value="Capsule_polysaccharide_synth"/>
</dbReference>
<evidence type="ECO:0000313" key="2">
    <source>
        <dbReference type="Proteomes" id="UP000029444"/>
    </source>
</evidence>
<dbReference type="InterPro" id="IPR043148">
    <property type="entry name" value="TagF_C"/>
</dbReference>
<dbReference type="Pfam" id="PF05159">
    <property type="entry name" value="Capsule_synth"/>
    <property type="match status" value="1"/>
</dbReference>
<dbReference type="CDD" id="cd16438">
    <property type="entry name" value="beta_Kdo_transferase_KpsS_like"/>
    <property type="match status" value="1"/>
</dbReference>
<comment type="caution">
    <text evidence="1">The sequence shown here is derived from an EMBL/GenBank/DDBJ whole genome shotgun (WGS) entry which is preliminary data.</text>
</comment>
<dbReference type="eggNOG" id="COG3562">
    <property type="taxonomic scope" value="Bacteria"/>
</dbReference>
<organism evidence="1 2">
    <name type="scientific">Alcanivorax nanhaiticus</name>
    <dbReference type="NCBI Taxonomy" id="1177154"/>
    <lineage>
        <taxon>Bacteria</taxon>
        <taxon>Pseudomonadati</taxon>
        <taxon>Pseudomonadota</taxon>
        <taxon>Gammaproteobacteria</taxon>
        <taxon>Oceanospirillales</taxon>
        <taxon>Alcanivoracaceae</taxon>
        <taxon>Alcanivorax</taxon>
    </lineage>
</organism>
<dbReference type="OrthoDB" id="9794206at2"/>
<dbReference type="EMBL" id="ARXV01000009">
    <property type="protein sequence ID" value="KGD64399.1"/>
    <property type="molecule type" value="Genomic_DNA"/>
</dbReference>
<gene>
    <name evidence="1" type="ORF">Y5S_02454</name>
</gene>
<dbReference type="RefSeq" id="WP_035233352.1">
    <property type="nucleotide sequence ID" value="NZ_ARXV01000009.1"/>
</dbReference>
<protein>
    <submittedName>
        <fullName evidence="1">Polysaccharide synthesis/modification protein</fullName>
    </submittedName>
</protein>
<proteinExistence type="predicted"/>
<name>A0A095SJ61_9GAMM</name>
<dbReference type="SUPFAM" id="SSF53756">
    <property type="entry name" value="UDP-Glycosyltransferase/glycogen phosphorylase"/>
    <property type="match status" value="1"/>
</dbReference>
<dbReference type="PATRIC" id="fig|1177154.3.peg.2489"/>
<dbReference type="AlphaFoldDB" id="A0A095SJ61"/>
<dbReference type="GO" id="GO:0000271">
    <property type="term" value="P:polysaccharide biosynthetic process"/>
    <property type="evidence" value="ECO:0007669"/>
    <property type="project" value="InterPro"/>
</dbReference>
<dbReference type="Proteomes" id="UP000029444">
    <property type="component" value="Unassembled WGS sequence"/>
</dbReference>
<dbReference type="STRING" id="1177154.Y5S_02454"/>
<dbReference type="Gene3D" id="3.40.50.12580">
    <property type="match status" value="1"/>
</dbReference>